<protein>
    <submittedName>
        <fullName evidence="1">Uncharacterized protein</fullName>
    </submittedName>
</protein>
<evidence type="ECO:0000313" key="2">
    <source>
        <dbReference type="Proteomes" id="UP001152888"/>
    </source>
</evidence>
<dbReference type="Proteomes" id="UP001152888">
    <property type="component" value="Unassembled WGS sequence"/>
</dbReference>
<reference evidence="1" key="1">
    <citation type="submission" date="2022-03" db="EMBL/GenBank/DDBJ databases">
        <authorList>
            <person name="Sayadi A."/>
        </authorList>
    </citation>
    <scope>NUCLEOTIDE SEQUENCE</scope>
</reference>
<comment type="caution">
    <text evidence="1">The sequence shown here is derived from an EMBL/GenBank/DDBJ whole genome shotgun (WGS) entry which is preliminary data.</text>
</comment>
<organism evidence="1 2">
    <name type="scientific">Acanthoscelides obtectus</name>
    <name type="common">Bean weevil</name>
    <name type="synonym">Bruchus obtectus</name>
    <dbReference type="NCBI Taxonomy" id="200917"/>
    <lineage>
        <taxon>Eukaryota</taxon>
        <taxon>Metazoa</taxon>
        <taxon>Ecdysozoa</taxon>
        <taxon>Arthropoda</taxon>
        <taxon>Hexapoda</taxon>
        <taxon>Insecta</taxon>
        <taxon>Pterygota</taxon>
        <taxon>Neoptera</taxon>
        <taxon>Endopterygota</taxon>
        <taxon>Coleoptera</taxon>
        <taxon>Polyphaga</taxon>
        <taxon>Cucujiformia</taxon>
        <taxon>Chrysomeloidea</taxon>
        <taxon>Chrysomelidae</taxon>
        <taxon>Bruchinae</taxon>
        <taxon>Bruchini</taxon>
        <taxon>Acanthoscelides</taxon>
    </lineage>
</organism>
<proteinExistence type="predicted"/>
<name>A0A9P0NYW2_ACAOB</name>
<evidence type="ECO:0000313" key="1">
    <source>
        <dbReference type="EMBL" id="CAH1962089.1"/>
    </source>
</evidence>
<sequence>MFEGMASGGRNLLSSNLNRSLLGRQHSGFIPIRVLNGTFYYIMPEINNVTSAKKKPNNDIRIVYFADISYLLSTPNFSVYACKYHSPSPLLKPHQQLGILKHLDHHGHYFYVRLKPLPMVDNPKNYICYYASFISRFEMPKNLYTYTVENPKKYKNKTILIVNIYNGMYLALDKEKKA</sequence>
<gene>
    <name evidence="1" type="ORF">ACAOBT_LOCUS4486</name>
</gene>
<keyword evidence="2" id="KW-1185">Reference proteome</keyword>
<dbReference type="EMBL" id="CAKOFQ010006699">
    <property type="protein sequence ID" value="CAH1962089.1"/>
    <property type="molecule type" value="Genomic_DNA"/>
</dbReference>
<dbReference type="AlphaFoldDB" id="A0A9P0NYW2"/>
<accession>A0A9P0NYW2</accession>